<dbReference type="InterPro" id="IPR013845">
    <property type="entry name" value="Ribosomal_eS4_central_region"/>
</dbReference>
<protein>
    <recommendedName>
        <fullName evidence="7">RNA-binding S4 domain-containing protein</fullName>
    </recommendedName>
</protein>
<dbReference type="InterPro" id="IPR014722">
    <property type="entry name" value="Rib_uL2_dom2"/>
</dbReference>
<reference evidence="8 9" key="1">
    <citation type="submission" date="2012-05" db="EMBL/GenBank/DDBJ databases">
        <title>Recombination and specialization in a pathogen metapopulation.</title>
        <authorList>
            <person name="Gardiner A."/>
            <person name="Kemen E."/>
            <person name="Schultz-Larsen T."/>
            <person name="MacLean D."/>
            <person name="Van Oosterhout C."/>
            <person name="Jones J.D.G."/>
        </authorList>
    </citation>
    <scope>NUCLEOTIDE SEQUENCE [LARGE SCALE GENOMIC DNA]</scope>
    <source>
        <strain evidence="8 9">Ac Nc2</strain>
    </source>
</reference>
<comment type="caution">
    <text evidence="8">The sequence shown here is derived from an EMBL/GenBank/DDBJ whole genome shotgun (WGS) entry which is preliminary data.</text>
</comment>
<evidence type="ECO:0000256" key="4">
    <source>
        <dbReference type="ARBA" id="ARBA00022980"/>
    </source>
</evidence>
<organism evidence="8 9">
    <name type="scientific">Albugo candida</name>
    <dbReference type="NCBI Taxonomy" id="65357"/>
    <lineage>
        <taxon>Eukaryota</taxon>
        <taxon>Sar</taxon>
        <taxon>Stramenopiles</taxon>
        <taxon>Oomycota</taxon>
        <taxon>Peronosporomycetes</taxon>
        <taxon>Albuginales</taxon>
        <taxon>Albuginaceae</taxon>
        <taxon>Albugo</taxon>
    </lineage>
</organism>
<keyword evidence="3 6" id="KW-0694">RNA-binding</keyword>
<proteinExistence type="inferred from homology"/>
<keyword evidence="9" id="KW-1185">Reference proteome</keyword>
<dbReference type="Gene3D" id="2.30.30.30">
    <property type="match status" value="1"/>
</dbReference>
<dbReference type="InterPro" id="IPR002942">
    <property type="entry name" value="S4_RNA-bd"/>
</dbReference>
<dbReference type="SMART" id="SM00363">
    <property type="entry name" value="S4"/>
    <property type="match status" value="1"/>
</dbReference>
<dbReference type="PANTHER" id="PTHR11581">
    <property type="entry name" value="30S/40S RIBOSOMAL PROTEIN S4"/>
    <property type="match status" value="1"/>
</dbReference>
<dbReference type="GO" id="GO:0003735">
    <property type="term" value="F:structural constituent of ribosome"/>
    <property type="evidence" value="ECO:0007669"/>
    <property type="project" value="InterPro"/>
</dbReference>
<dbReference type="STRING" id="65357.A0A024GAC6"/>
<dbReference type="OrthoDB" id="1109245at2759"/>
<sequence length="200" mass="23140">MPRGPRKHLKRLSAPKHWMLGKLDGVWAPRPSSGPHKLRECLPLIIILRNRLKYALTKQEVTMICMQKAIKVDGKIRVDPNFPAGFMDIVEIPKSGDQFRLLYDTKGRFVLHRVNHEEKKYKLCKVIRQEYTKKAIPYVATNDGRTIRYPDPLVRINDTVKIDLETGKIVDFIKFETGNLVMVTRGRNTGIVGMLHQIER</sequence>
<comment type="similarity">
    <text evidence="1">Belongs to the eukaryotic ribosomal protein eS4 family.</text>
</comment>
<dbReference type="PANTHER" id="PTHR11581:SF0">
    <property type="entry name" value="SMALL RIBOSOMAL SUBUNIT PROTEIN ES4"/>
    <property type="match status" value="1"/>
</dbReference>
<dbReference type="InterPro" id="IPR038237">
    <property type="entry name" value="Ribosomal_eS4_central_sf"/>
</dbReference>
<dbReference type="InterPro" id="IPR000876">
    <property type="entry name" value="Ribosomal_eS4"/>
</dbReference>
<dbReference type="CDD" id="cd00165">
    <property type="entry name" value="S4"/>
    <property type="match status" value="1"/>
</dbReference>
<dbReference type="FunCoup" id="A0A024GAC6">
    <property type="interactions" value="305"/>
</dbReference>
<name>A0A024GAC6_9STRA</name>
<accession>A0A024GAC6</accession>
<dbReference type="GO" id="GO:0006412">
    <property type="term" value="P:translation"/>
    <property type="evidence" value="ECO:0007669"/>
    <property type="project" value="InterPro"/>
</dbReference>
<dbReference type="Gene3D" id="2.40.50.740">
    <property type="match status" value="1"/>
</dbReference>
<dbReference type="AlphaFoldDB" id="A0A024GAC6"/>
<dbReference type="EMBL" id="CAIX01000049">
    <property type="protein sequence ID" value="CCI43475.1"/>
    <property type="molecule type" value="Genomic_DNA"/>
</dbReference>
<evidence type="ECO:0000256" key="5">
    <source>
        <dbReference type="ARBA" id="ARBA00023274"/>
    </source>
</evidence>
<dbReference type="Pfam" id="PF00900">
    <property type="entry name" value="Ribosomal_S4e"/>
    <property type="match status" value="1"/>
</dbReference>
<evidence type="ECO:0000256" key="2">
    <source>
        <dbReference type="ARBA" id="ARBA00022730"/>
    </source>
</evidence>
<evidence type="ECO:0000256" key="3">
    <source>
        <dbReference type="ARBA" id="ARBA00022884"/>
    </source>
</evidence>
<dbReference type="GO" id="GO:0019843">
    <property type="term" value="F:rRNA binding"/>
    <property type="evidence" value="ECO:0007669"/>
    <property type="project" value="UniProtKB-KW"/>
</dbReference>
<keyword evidence="2 6" id="KW-0699">rRNA-binding</keyword>
<dbReference type="FunFam" id="2.40.50.740:FF:000001">
    <property type="entry name" value="40S ribosomal protein S4"/>
    <property type="match status" value="1"/>
</dbReference>
<dbReference type="InterPro" id="IPR013843">
    <property type="entry name" value="Ribosomal_eS4_N"/>
</dbReference>
<dbReference type="Gene3D" id="3.10.290.10">
    <property type="entry name" value="RNA-binding S4 domain"/>
    <property type="match status" value="1"/>
</dbReference>
<dbReference type="InParanoid" id="A0A024GAC6"/>
<dbReference type="Proteomes" id="UP000053237">
    <property type="component" value="Unassembled WGS sequence"/>
</dbReference>
<dbReference type="FunFam" id="3.10.290.10:FF:000002">
    <property type="entry name" value="40S ribosomal protein S4"/>
    <property type="match status" value="1"/>
</dbReference>
<dbReference type="InterPro" id="IPR036986">
    <property type="entry name" value="S4_RNA-bd_sf"/>
</dbReference>
<evidence type="ECO:0000313" key="9">
    <source>
        <dbReference type="Proteomes" id="UP000053237"/>
    </source>
</evidence>
<keyword evidence="5" id="KW-0687">Ribonucleoprotein</keyword>
<evidence type="ECO:0000259" key="7">
    <source>
        <dbReference type="SMART" id="SM00363"/>
    </source>
</evidence>
<keyword evidence="4" id="KW-0689">Ribosomal protein</keyword>
<gene>
    <name evidence="8" type="ORF">BN9_042590</name>
</gene>
<evidence type="ECO:0000256" key="1">
    <source>
        <dbReference type="ARBA" id="ARBA00007500"/>
    </source>
</evidence>
<dbReference type="InterPro" id="IPR018199">
    <property type="entry name" value="Ribosomal_eS4_N_CS"/>
</dbReference>
<dbReference type="PROSITE" id="PS50889">
    <property type="entry name" value="S4"/>
    <property type="match status" value="1"/>
</dbReference>
<dbReference type="Pfam" id="PF08071">
    <property type="entry name" value="RS4NT"/>
    <property type="match status" value="1"/>
</dbReference>
<dbReference type="GO" id="GO:0022627">
    <property type="term" value="C:cytosolic small ribosomal subunit"/>
    <property type="evidence" value="ECO:0007669"/>
    <property type="project" value="TreeGrafter"/>
</dbReference>
<dbReference type="PROSITE" id="PS00528">
    <property type="entry name" value="RIBOSOMAL_S4E"/>
    <property type="match status" value="1"/>
</dbReference>
<evidence type="ECO:0000256" key="6">
    <source>
        <dbReference type="PROSITE-ProRule" id="PRU00182"/>
    </source>
</evidence>
<dbReference type="Pfam" id="PF01479">
    <property type="entry name" value="S4"/>
    <property type="match status" value="1"/>
</dbReference>
<feature type="domain" description="RNA-binding S4" evidence="7">
    <location>
        <begin position="42"/>
        <end position="106"/>
    </location>
</feature>
<evidence type="ECO:0000313" key="8">
    <source>
        <dbReference type="EMBL" id="CCI43475.1"/>
    </source>
</evidence>